<dbReference type="Proteomes" id="UP001172681">
    <property type="component" value="Unassembled WGS sequence"/>
</dbReference>
<accession>A0AA38Y270</accession>
<proteinExistence type="predicted"/>
<evidence type="ECO:0000313" key="1">
    <source>
        <dbReference type="EMBL" id="KAJ9633234.1"/>
    </source>
</evidence>
<dbReference type="InterPro" id="IPR029063">
    <property type="entry name" value="SAM-dependent_MTases_sf"/>
</dbReference>
<keyword evidence="2" id="KW-1185">Reference proteome</keyword>
<evidence type="ECO:0000313" key="2">
    <source>
        <dbReference type="Proteomes" id="UP001172681"/>
    </source>
</evidence>
<dbReference type="Pfam" id="PF10294">
    <property type="entry name" value="Methyltransf_16"/>
    <property type="match status" value="1"/>
</dbReference>
<dbReference type="EMBL" id="JAPDRN010000048">
    <property type="protein sequence ID" value="KAJ9633234.1"/>
    <property type="molecule type" value="Genomic_DNA"/>
</dbReference>
<dbReference type="GO" id="GO:0005829">
    <property type="term" value="C:cytosol"/>
    <property type="evidence" value="ECO:0007669"/>
    <property type="project" value="TreeGrafter"/>
</dbReference>
<dbReference type="GO" id="GO:0008757">
    <property type="term" value="F:S-adenosylmethionine-dependent methyltransferase activity"/>
    <property type="evidence" value="ECO:0007669"/>
    <property type="project" value="UniProtKB-ARBA"/>
</dbReference>
<dbReference type="SUPFAM" id="SSF53335">
    <property type="entry name" value="S-adenosyl-L-methionine-dependent methyltransferases"/>
    <property type="match status" value="1"/>
</dbReference>
<dbReference type="PANTHER" id="PTHR14614">
    <property type="entry name" value="HEPATOCELLULAR CARCINOMA-ASSOCIATED ANTIGEN"/>
    <property type="match status" value="1"/>
</dbReference>
<gene>
    <name evidence="1" type="ORF">H2204_007130</name>
</gene>
<protein>
    <submittedName>
        <fullName evidence="1">Uncharacterized protein</fullName>
    </submittedName>
</protein>
<name>A0AA38Y270_9EURO</name>
<sequence>MSRAFQVPIGHGQTVSIRITEPELRAQQLSLQTWTSSFVLARQLHTLDVQPSRSSSLPILELGSGTGLVGLTAATVWETPVCLTDLAPLLPGIAANIALNLKCTGNRVNCGSLDWDSPELLSLEDGSTLTPAKDPASVILAADTIYSEEHPELLSRTILRWLTPGPLARVIIAYPLRVAYLDHLRELWQLLEAGGLEAIEEGKEQADVKDWDDECLIEWCVWRWKSDNNVSQRP</sequence>
<dbReference type="AlphaFoldDB" id="A0AA38Y270"/>
<dbReference type="PANTHER" id="PTHR14614:SF156">
    <property type="entry name" value="PROTEIN-LYSINE N-METHYLTRANSFERASE EFM2"/>
    <property type="match status" value="1"/>
</dbReference>
<dbReference type="InterPro" id="IPR019410">
    <property type="entry name" value="Methyltransf_16"/>
</dbReference>
<organism evidence="1 2">
    <name type="scientific">Knufia peltigerae</name>
    <dbReference type="NCBI Taxonomy" id="1002370"/>
    <lineage>
        <taxon>Eukaryota</taxon>
        <taxon>Fungi</taxon>
        <taxon>Dikarya</taxon>
        <taxon>Ascomycota</taxon>
        <taxon>Pezizomycotina</taxon>
        <taxon>Eurotiomycetes</taxon>
        <taxon>Chaetothyriomycetidae</taxon>
        <taxon>Chaetothyriales</taxon>
        <taxon>Trichomeriaceae</taxon>
        <taxon>Knufia</taxon>
    </lineage>
</organism>
<comment type="caution">
    <text evidence="1">The sequence shown here is derived from an EMBL/GenBank/DDBJ whole genome shotgun (WGS) entry which is preliminary data.</text>
</comment>
<dbReference type="Gene3D" id="3.40.50.150">
    <property type="entry name" value="Vaccinia Virus protein VP39"/>
    <property type="match status" value="1"/>
</dbReference>
<reference evidence="1" key="1">
    <citation type="submission" date="2022-10" db="EMBL/GenBank/DDBJ databases">
        <title>Culturing micro-colonial fungi from biological soil crusts in the Mojave desert and describing Neophaeococcomyces mojavensis, and introducing the new genera and species Taxawa tesnikishii.</title>
        <authorList>
            <person name="Kurbessoian T."/>
            <person name="Stajich J.E."/>
        </authorList>
    </citation>
    <scope>NUCLEOTIDE SEQUENCE</scope>
    <source>
        <strain evidence="1">TK_35</strain>
    </source>
</reference>